<dbReference type="InterPro" id="IPR043132">
    <property type="entry name" value="BCAT-like_C"/>
</dbReference>
<dbReference type="Proteomes" id="UP001302321">
    <property type="component" value="Unassembled WGS sequence"/>
</dbReference>
<comment type="caution">
    <text evidence="1">The sequence shown here is derived from an EMBL/GenBank/DDBJ whole genome shotgun (WGS) entry which is preliminary data.</text>
</comment>
<dbReference type="InterPro" id="IPR043131">
    <property type="entry name" value="BCAT-like_N"/>
</dbReference>
<protein>
    <recommendedName>
        <fullName evidence="3">Aminotransferase</fullName>
    </recommendedName>
</protein>
<dbReference type="Gene3D" id="3.30.470.10">
    <property type="match status" value="1"/>
</dbReference>
<gene>
    <name evidence="1" type="ORF">QBC36DRAFT_22889</name>
</gene>
<organism evidence="1 2">
    <name type="scientific">Triangularia setosa</name>
    <dbReference type="NCBI Taxonomy" id="2587417"/>
    <lineage>
        <taxon>Eukaryota</taxon>
        <taxon>Fungi</taxon>
        <taxon>Dikarya</taxon>
        <taxon>Ascomycota</taxon>
        <taxon>Pezizomycotina</taxon>
        <taxon>Sordariomycetes</taxon>
        <taxon>Sordariomycetidae</taxon>
        <taxon>Sordariales</taxon>
        <taxon>Podosporaceae</taxon>
        <taxon>Triangularia</taxon>
    </lineage>
</organism>
<dbReference type="GO" id="GO:0003824">
    <property type="term" value="F:catalytic activity"/>
    <property type="evidence" value="ECO:0007669"/>
    <property type="project" value="InterPro"/>
</dbReference>
<dbReference type="InterPro" id="IPR036038">
    <property type="entry name" value="Aminotransferase-like"/>
</dbReference>
<evidence type="ECO:0000313" key="1">
    <source>
        <dbReference type="EMBL" id="KAK4180529.1"/>
    </source>
</evidence>
<dbReference type="AlphaFoldDB" id="A0AAN6WEE9"/>
<reference evidence="1" key="2">
    <citation type="submission" date="2023-05" db="EMBL/GenBank/DDBJ databases">
        <authorList>
            <consortium name="Lawrence Berkeley National Laboratory"/>
            <person name="Steindorff A."/>
            <person name="Hensen N."/>
            <person name="Bonometti L."/>
            <person name="Westerberg I."/>
            <person name="Brannstrom I.O."/>
            <person name="Guillou S."/>
            <person name="Cros-Aarteil S."/>
            <person name="Calhoun S."/>
            <person name="Haridas S."/>
            <person name="Kuo A."/>
            <person name="Mondo S."/>
            <person name="Pangilinan J."/>
            <person name="Riley R."/>
            <person name="Labutti K."/>
            <person name="Andreopoulos B."/>
            <person name="Lipzen A."/>
            <person name="Chen C."/>
            <person name="Yanf M."/>
            <person name="Daum C."/>
            <person name="Ng V."/>
            <person name="Clum A."/>
            <person name="Ohm R."/>
            <person name="Martin F."/>
            <person name="Silar P."/>
            <person name="Natvig D."/>
            <person name="Lalanne C."/>
            <person name="Gautier V."/>
            <person name="Ament-Velasquez S.L."/>
            <person name="Kruys A."/>
            <person name="Hutchinson M.I."/>
            <person name="Powell A.J."/>
            <person name="Barry K."/>
            <person name="Miller A.N."/>
            <person name="Grigoriev I.V."/>
            <person name="Debuchy R."/>
            <person name="Gladieux P."/>
            <person name="Thoren M.H."/>
            <person name="Johannesson H."/>
        </authorList>
    </citation>
    <scope>NUCLEOTIDE SEQUENCE</scope>
    <source>
        <strain evidence="1">CBS 892.96</strain>
    </source>
</reference>
<sequence length="270" mass="30388">MSPADFQIFTSLRYDPSLLQVHSNPAFTHASWNHGHSSPFYMLDYHRDRMLRAAHHWKWDSAVEVLTGDAGLQLLAETITAQLSQKDQPVKVRVDVFQDGKLAVTASSTPSLPLHRLFPTTLEPPALDSYSGTVFEVVVDTADNVNPTEFTHYKTSKRQVYDQARKQAGITSPTIPREVLIVDSKDGSIMEGSTSTPYFFREGRWVTPVVNKETDTEWHGGQDGTSRRWALERGLAFESMVLAESLVDEEECWLSTGVRGFIFGRVKLSR</sequence>
<dbReference type="EMBL" id="MU866097">
    <property type="protein sequence ID" value="KAK4180529.1"/>
    <property type="molecule type" value="Genomic_DNA"/>
</dbReference>
<dbReference type="Gene3D" id="3.20.10.10">
    <property type="entry name" value="D-amino Acid Aminotransferase, subunit A, domain 2"/>
    <property type="match status" value="1"/>
</dbReference>
<evidence type="ECO:0000313" key="2">
    <source>
        <dbReference type="Proteomes" id="UP001302321"/>
    </source>
</evidence>
<dbReference type="SUPFAM" id="SSF56752">
    <property type="entry name" value="D-aminoacid aminotransferase-like PLP-dependent enzymes"/>
    <property type="match status" value="1"/>
</dbReference>
<name>A0AAN6WEE9_9PEZI</name>
<keyword evidence="2" id="KW-1185">Reference proteome</keyword>
<reference evidence="1" key="1">
    <citation type="journal article" date="2023" name="Mol. Phylogenet. Evol.">
        <title>Genome-scale phylogeny and comparative genomics of the fungal order Sordariales.</title>
        <authorList>
            <person name="Hensen N."/>
            <person name="Bonometti L."/>
            <person name="Westerberg I."/>
            <person name="Brannstrom I.O."/>
            <person name="Guillou S."/>
            <person name="Cros-Aarteil S."/>
            <person name="Calhoun S."/>
            <person name="Haridas S."/>
            <person name="Kuo A."/>
            <person name="Mondo S."/>
            <person name="Pangilinan J."/>
            <person name="Riley R."/>
            <person name="LaButti K."/>
            <person name="Andreopoulos B."/>
            <person name="Lipzen A."/>
            <person name="Chen C."/>
            <person name="Yan M."/>
            <person name="Daum C."/>
            <person name="Ng V."/>
            <person name="Clum A."/>
            <person name="Steindorff A."/>
            <person name="Ohm R.A."/>
            <person name="Martin F."/>
            <person name="Silar P."/>
            <person name="Natvig D.O."/>
            <person name="Lalanne C."/>
            <person name="Gautier V."/>
            <person name="Ament-Velasquez S.L."/>
            <person name="Kruys A."/>
            <person name="Hutchinson M.I."/>
            <person name="Powell A.J."/>
            <person name="Barry K."/>
            <person name="Miller A.N."/>
            <person name="Grigoriev I.V."/>
            <person name="Debuchy R."/>
            <person name="Gladieux P."/>
            <person name="Hiltunen Thoren M."/>
            <person name="Johannesson H."/>
        </authorList>
    </citation>
    <scope>NUCLEOTIDE SEQUENCE</scope>
    <source>
        <strain evidence="1">CBS 892.96</strain>
    </source>
</reference>
<evidence type="ECO:0008006" key="3">
    <source>
        <dbReference type="Google" id="ProtNLM"/>
    </source>
</evidence>
<dbReference type="Pfam" id="PF01063">
    <property type="entry name" value="Aminotran_4"/>
    <property type="match status" value="1"/>
</dbReference>
<proteinExistence type="predicted"/>
<dbReference type="InterPro" id="IPR001544">
    <property type="entry name" value="Aminotrans_IV"/>
</dbReference>
<accession>A0AAN6WEE9</accession>